<dbReference type="NCBIfam" id="TIGR00367">
    <property type="entry name" value="calcium/sodium antiporter"/>
    <property type="match status" value="1"/>
</dbReference>
<evidence type="ECO:0000256" key="17">
    <source>
        <dbReference type="SAM" id="Phobius"/>
    </source>
</evidence>
<keyword evidence="7 17" id="KW-0812">Transmembrane</keyword>
<dbReference type="OrthoDB" id="2127281at2759"/>
<keyword evidence="15 17" id="KW-0472">Membrane</keyword>
<keyword evidence="5" id="KW-0633">Potassium transport</keyword>
<feature type="domain" description="Sodium/calcium exchanger membrane region" evidence="18">
    <location>
        <begin position="27"/>
        <end position="167"/>
    </location>
</feature>
<dbReference type="GO" id="GO:0015293">
    <property type="term" value="F:symporter activity"/>
    <property type="evidence" value="ECO:0007669"/>
    <property type="project" value="UniProtKB-KW"/>
</dbReference>
<dbReference type="STRING" id="30019.A0A0M5JDX1"/>
<evidence type="ECO:0000256" key="16">
    <source>
        <dbReference type="ARBA" id="ARBA00023201"/>
    </source>
</evidence>
<feature type="transmembrane region" description="Helical" evidence="17">
    <location>
        <begin position="128"/>
        <end position="143"/>
    </location>
</feature>
<keyword evidence="8" id="KW-0732">Signal</keyword>
<dbReference type="Pfam" id="PF01699">
    <property type="entry name" value="Na_Ca_ex"/>
    <property type="match status" value="2"/>
</dbReference>
<evidence type="ECO:0000256" key="1">
    <source>
        <dbReference type="ARBA" id="ARBA00004141"/>
    </source>
</evidence>
<keyword evidence="16" id="KW-0739">Sodium transport</keyword>
<feature type="domain" description="Sodium/calcium exchanger membrane region" evidence="18">
    <location>
        <begin position="243"/>
        <end position="389"/>
    </location>
</feature>
<dbReference type="InterPro" id="IPR004837">
    <property type="entry name" value="NaCa_Exmemb"/>
</dbReference>
<keyword evidence="13" id="KW-0915">Sodium</keyword>
<feature type="transmembrane region" description="Helical" evidence="17">
    <location>
        <begin position="61"/>
        <end position="85"/>
    </location>
</feature>
<gene>
    <name evidence="19" type="ORF">Dbus_chrXg1524</name>
</gene>
<dbReference type="Proteomes" id="UP000494163">
    <property type="component" value="Chromosome X"/>
</dbReference>
<keyword evidence="10" id="KW-0769">Symport</keyword>
<feature type="transmembrane region" description="Helical" evidence="17">
    <location>
        <begin position="149"/>
        <end position="168"/>
    </location>
</feature>
<dbReference type="OMA" id="ALIIMPM"/>
<keyword evidence="12 17" id="KW-1133">Transmembrane helix</keyword>
<feature type="transmembrane region" description="Helical" evidence="17">
    <location>
        <begin position="91"/>
        <end position="116"/>
    </location>
</feature>
<keyword evidence="4" id="KW-0050">Antiport</keyword>
<dbReference type="InterPro" id="IPR044880">
    <property type="entry name" value="NCX_ion-bd_dom_sf"/>
</dbReference>
<evidence type="ECO:0000256" key="3">
    <source>
        <dbReference type="ARBA" id="ARBA00022448"/>
    </source>
</evidence>
<sequence>NCTPPAIMDFPNFMREKSILYTCICIVCTLYFFVMLAIVCDDYLVTSMERLCYTLRMPYDVAGATFLAAATSAPELFVSLISTFITKGDLGIGTIVGSSVFNVLAIAAVCGLLSPAATLDWWPISRDTLWYLIAIAVLFVFVFDSHIKLYEAGIMFGLYFVYLVLLIFDRKIQKKIRKIELELDIMDEDPLVREEDPIKSFREHICDFPTKEDHWCKKIWFYIKYPAEVLLAITTPSARWIFFLTLFVAVLWISVISYMVAWFLTIVGYNFGIPDSIMGLTVLAIGTSVPEVCSSYIVSNKGYGSMAMCNAIGSNTFDIFVCLGLPWIISILIYKQDVVINSSGLAVTTGMLVLTALLLYILFLITKFVLGKFIGAATLIGYIIFLAVSCTLEIIWLKPMCDE</sequence>
<evidence type="ECO:0000256" key="11">
    <source>
        <dbReference type="ARBA" id="ARBA00022958"/>
    </source>
</evidence>
<feature type="transmembrane region" description="Helical" evidence="17">
    <location>
        <begin position="240"/>
        <end position="264"/>
    </location>
</feature>
<keyword evidence="9" id="KW-0106">Calcium</keyword>
<keyword evidence="6" id="KW-0109">Calcium transport</keyword>
<evidence type="ECO:0000256" key="4">
    <source>
        <dbReference type="ARBA" id="ARBA00022449"/>
    </source>
</evidence>
<evidence type="ECO:0000256" key="12">
    <source>
        <dbReference type="ARBA" id="ARBA00022989"/>
    </source>
</evidence>
<comment type="subcellular location">
    <subcellularLocation>
        <location evidence="1">Membrane</location>
        <topology evidence="1">Multi-pass membrane protein</topology>
    </subcellularLocation>
</comment>
<evidence type="ECO:0000256" key="14">
    <source>
        <dbReference type="ARBA" id="ARBA00023065"/>
    </source>
</evidence>
<dbReference type="GO" id="GO:0008273">
    <property type="term" value="F:calcium, potassium:sodium antiporter activity"/>
    <property type="evidence" value="ECO:0007669"/>
    <property type="project" value="TreeGrafter"/>
</dbReference>
<evidence type="ECO:0000256" key="9">
    <source>
        <dbReference type="ARBA" id="ARBA00022837"/>
    </source>
</evidence>
<evidence type="ECO:0000256" key="5">
    <source>
        <dbReference type="ARBA" id="ARBA00022538"/>
    </source>
</evidence>
<feature type="transmembrane region" description="Helical" evidence="17">
    <location>
        <begin position="276"/>
        <end position="299"/>
    </location>
</feature>
<dbReference type="InterPro" id="IPR004481">
    <property type="entry name" value="K/Na/Ca-exchanger"/>
</dbReference>
<evidence type="ECO:0000313" key="20">
    <source>
        <dbReference type="Proteomes" id="UP000494163"/>
    </source>
</evidence>
<keyword evidence="3" id="KW-0813">Transport</keyword>
<dbReference type="PANTHER" id="PTHR10846:SF70">
    <property type="entry name" value="ZYDECO, ISOFORM F"/>
    <property type="match status" value="1"/>
</dbReference>
<dbReference type="Gene3D" id="1.20.1420.30">
    <property type="entry name" value="NCX, central ion-binding region"/>
    <property type="match status" value="2"/>
</dbReference>
<feature type="transmembrane region" description="Helical" evidence="17">
    <location>
        <begin position="311"/>
        <end position="333"/>
    </location>
</feature>
<dbReference type="AlphaFoldDB" id="A0A0M5JDX1"/>
<feature type="transmembrane region" description="Helical" evidence="17">
    <location>
        <begin position="345"/>
        <end position="366"/>
    </location>
</feature>
<evidence type="ECO:0000313" key="19">
    <source>
        <dbReference type="EMBL" id="ALC49668.1"/>
    </source>
</evidence>
<evidence type="ECO:0000256" key="2">
    <source>
        <dbReference type="ARBA" id="ARBA00005364"/>
    </source>
</evidence>
<protein>
    <submittedName>
        <fullName evidence="19">CG12061</fullName>
    </submittedName>
</protein>
<keyword evidence="14" id="KW-0406">Ion transport</keyword>
<dbReference type="EMBL" id="CP012528">
    <property type="protein sequence ID" value="ALC49668.1"/>
    <property type="molecule type" value="Genomic_DNA"/>
</dbReference>
<keyword evidence="11" id="KW-0630">Potassium</keyword>
<dbReference type="FunFam" id="1.20.1420.30:FF:000009">
    <property type="entry name" value="sodium/potassium/calcium exchanger 5 isoform X2"/>
    <property type="match status" value="1"/>
</dbReference>
<feature type="non-terminal residue" evidence="19">
    <location>
        <position position="1"/>
    </location>
</feature>
<reference evidence="19 20" key="1">
    <citation type="submission" date="2015-08" db="EMBL/GenBank/DDBJ databases">
        <title>Ancestral chromatin configuration constrains chromatin evolution on differentiating sex chromosomes in Drosophila.</title>
        <authorList>
            <person name="Zhou Q."/>
            <person name="Bachtrog D."/>
        </authorList>
    </citation>
    <scope>NUCLEOTIDE SEQUENCE [LARGE SCALE GENOMIC DNA]</scope>
    <source>
        <tissue evidence="19">Whole larvae</tissue>
    </source>
</reference>
<evidence type="ECO:0000256" key="6">
    <source>
        <dbReference type="ARBA" id="ARBA00022568"/>
    </source>
</evidence>
<evidence type="ECO:0000256" key="13">
    <source>
        <dbReference type="ARBA" id="ARBA00023053"/>
    </source>
</evidence>
<comment type="similarity">
    <text evidence="2">Belongs to the Ca(2+):cation antiporter (CaCA) (TC 2.A.19) family. SLC24A subfamily.</text>
</comment>
<evidence type="ECO:0000256" key="10">
    <source>
        <dbReference type="ARBA" id="ARBA00022847"/>
    </source>
</evidence>
<dbReference type="GO" id="GO:0005886">
    <property type="term" value="C:plasma membrane"/>
    <property type="evidence" value="ECO:0007669"/>
    <property type="project" value="TreeGrafter"/>
</dbReference>
<accession>A0A0M5JDX1</accession>
<keyword evidence="20" id="KW-1185">Reference proteome</keyword>
<organism evidence="19 20">
    <name type="scientific">Drosophila busckii</name>
    <name type="common">Fruit fly</name>
    <dbReference type="NCBI Taxonomy" id="30019"/>
    <lineage>
        <taxon>Eukaryota</taxon>
        <taxon>Metazoa</taxon>
        <taxon>Ecdysozoa</taxon>
        <taxon>Arthropoda</taxon>
        <taxon>Hexapoda</taxon>
        <taxon>Insecta</taxon>
        <taxon>Pterygota</taxon>
        <taxon>Neoptera</taxon>
        <taxon>Endopterygota</taxon>
        <taxon>Diptera</taxon>
        <taxon>Brachycera</taxon>
        <taxon>Muscomorpha</taxon>
        <taxon>Ephydroidea</taxon>
        <taxon>Drosophilidae</taxon>
        <taxon>Drosophila</taxon>
    </lineage>
</organism>
<name>A0A0M5JDX1_DROBS</name>
<evidence type="ECO:0000256" key="7">
    <source>
        <dbReference type="ARBA" id="ARBA00022692"/>
    </source>
</evidence>
<dbReference type="PANTHER" id="PTHR10846">
    <property type="entry name" value="SODIUM/POTASSIUM/CALCIUM EXCHANGER"/>
    <property type="match status" value="1"/>
</dbReference>
<feature type="transmembrane region" description="Helical" evidence="17">
    <location>
        <begin position="18"/>
        <end position="40"/>
    </location>
</feature>
<evidence type="ECO:0000256" key="8">
    <source>
        <dbReference type="ARBA" id="ARBA00022729"/>
    </source>
</evidence>
<proteinExistence type="inferred from homology"/>
<dbReference type="GO" id="GO:0005262">
    <property type="term" value="F:calcium channel activity"/>
    <property type="evidence" value="ECO:0007669"/>
    <property type="project" value="TreeGrafter"/>
</dbReference>
<feature type="transmembrane region" description="Helical" evidence="17">
    <location>
        <begin position="373"/>
        <end position="397"/>
    </location>
</feature>
<dbReference type="GO" id="GO:0006874">
    <property type="term" value="P:intracellular calcium ion homeostasis"/>
    <property type="evidence" value="ECO:0007669"/>
    <property type="project" value="TreeGrafter"/>
</dbReference>
<evidence type="ECO:0000259" key="18">
    <source>
        <dbReference type="Pfam" id="PF01699"/>
    </source>
</evidence>
<evidence type="ECO:0000256" key="15">
    <source>
        <dbReference type="ARBA" id="ARBA00023136"/>
    </source>
</evidence>